<dbReference type="Gene3D" id="3.40.50.300">
    <property type="entry name" value="P-loop containing nucleotide triphosphate hydrolases"/>
    <property type="match status" value="1"/>
</dbReference>
<dbReference type="InterPro" id="IPR055570">
    <property type="entry name" value="DUF7146"/>
</dbReference>
<evidence type="ECO:0000259" key="2">
    <source>
        <dbReference type="Pfam" id="PF13362"/>
    </source>
</evidence>
<evidence type="ECO:0000313" key="4">
    <source>
        <dbReference type="EMBL" id="KTD47495.1"/>
    </source>
</evidence>
<dbReference type="STRING" id="45073.Lqui_2421"/>
<dbReference type="SUPFAM" id="SSF52540">
    <property type="entry name" value="P-loop containing nucleoside triphosphate hydrolases"/>
    <property type="match status" value="2"/>
</dbReference>
<dbReference type="PATRIC" id="fig|45073.5.peg.2558"/>
<proteinExistence type="predicted"/>
<dbReference type="Pfam" id="PF13604">
    <property type="entry name" value="AAA_30"/>
    <property type="match status" value="1"/>
</dbReference>
<dbReference type="InterPro" id="IPR027417">
    <property type="entry name" value="P-loop_NTPase"/>
</dbReference>
<dbReference type="NCBIfam" id="NF041492">
    <property type="entry name" value="MobF"/>
    <property type="match status" value="1"/>
</dbReference>
<feature type="domain" description="TrwC relaxase" evidence="1">
    <location>
        <begin position="10"/>
        <end position="298"/>
    </location>
</feature>
<dbReference type="Gene3D" id="3.40.1360.10">
    <property type="match status" value="1"/>
</dbReference>
<reference evidence="4 5" key="1">
    <citation type="submission" date="2015-11" db="EMBL/GenBank/DDBJ databases">
        <title>Genomic analysis of 38 Legionella species identifies large and diverse effector repertoires.</title>
        <authorList>
            <person name="Burstein D."/>
            <person name="Amaro F."/>
            <person name="Zusman T."/>
            <person name="Lifshitz Z."/>
            <person name="Cohen O."/>
            <person name="Gilbert J.A."/>
            <person name="Pupko T."/>
            <person name="Shuman H.A."/>
            <person name="Segal G."/>
        </authorList>
    </citation>
    <scope>NUCLEOTIDE SEQUENCE [LARGE SCALE GENOMIC DNA]</scope>
    <source>
        <strain evidence="4 5">CDC#1442-AUS-E</strain>
    </source>
</reference>
<dbReference type="Pfam" id="PF08751">
    <property type="entry name" value="TrwC"/>
    <property type="match status" value="1"/>
</dbReference>
<protein>
    <submittedName>
        <fullName evidence="4">Putative conjugative transfer protein TraI</fullName>
    </submittedName>
</protein>
<dbReference type="InterPro" id="IPR014862">
    <property type="entry name" value="TrwC"/>
</dbReference>
<dbReference type="EMBL" id="LNYS01000020">
    <property type="protein sequence ID" value="KTD47495.1"/>
    <property type="molecule type" value="Genomic_DNA"/>
</dbReference>
<feature type="domain" description="DUF7146" evidence="3">
    <location>
        <begin position="1643"/>
        <end position="1747"/>
    </location>
</feature>
<dbReference type="Pfam" id="PF23639">
    <property type="entry name" value="DUF7146"/>
    <property type="match status" value="1"/>
</dbReference>
<accession>A0A0W0XRV9</accession>
<dbReference type="NCBIfam" id="TIGR02760">
    <property type="entry name" value="TraI_TIGR"/>
    <property type="match status" value="1"/>
</dbReference>
<dbReference type="RefSeq" id="WP_058508502.1">
    <property type="nucleotide sequence ID" value="NZ_CAAAIK010000045.1"/>
</dbReference>
<dbReference type="InterPro" id="IPR014059">
    <property type="entry name" value="TraI/TrwC_relax"/>
</dbReference>
<dbReference type="CDD" id="cd01029">
    <property type="entry name" value="TOPRIM_primases"/>
    <property type="match status" value="1"/>
</dbReference>
<dbReference type="CDD" id="cd17933">
    <property type="entry name" value="DEXSc_RecD-like"/>
    <property type="match status" value="1"/>
</dbReference>
<dbReference type="Pfam" id="PF13362">
    <property type="entry name" value="Toprim_3"/>
    <property type="match status" value="1"/>
</dbReference>
<dbReference type="InterPro" id="IPR014129">
    <property type="entry name" value="Conjug_relaxase_TraI"/>
</dbReference>
<evidence type="ECO:0000313" key="5">
    <source>
        <dbReference type="Proteomes" id="UP000054618"/>
    </source>
</evidence>
<organism evidence="4 5">
    <name type="scientific">Legionella quinlivanii</name>
    <dbReference type="NCBI Taxonomy" id="45073"/>
    <lineage>
        <taxon>Bacteria</taxon>
        <taxon>Pseudomonadati</taxon>
        <taxon>Pseudomonadota</taxon>
        <taxon>Gammaproteobacteria</taxon>
        <taxon>Legionellales</taxon>
        <taxon>Legionellaceae</taxon>
        <taxon>Legionella</taxon>
    </lineage>
</organism>
<dbReference type="NCBIfam" id="TIGR02686">
    <property type="entry name" value="relax_trwC"/>
    <property type="match status" value="1"/>
</dbReference>
<dbReference type="SUPFAM" id="SSF55464">
    <property type="entry name" value="Origin of replication-binding domain, RBD-like"/>
    <property type="match status" value="1"/>
</dbReference>
<dbReference type="InterPro" id="IPR006171">
    <property type="entry name" value="TOPRIM_dom"/>
</dbReference>
<dbReference type="OrthoDB" id="1634048at2"/>
<name>A0A0W0XRV9_9GAMM</name>
<dbReference type="Proteomes" id="UP000054618">
    <property type="component" value="Unassembled WGS sequence"/>
</dbReference>
<keyword evidence="5" id="KW-1185">Reference proteome</keyword>
<dbReference type="InterPro" id="IPR034154">
    <property type="entry name" value="TOPRIM_DnaG/twinkle"/>
</dbReference>
<evidence type="ECO:0000259" key="3">
    <source>
        <dbReference type="Pfam" id="PF23639"/>
    </source>
</evidence>
<evidence type="ECO:0000259" key="1">
    <source>
        <dbReference type="Pfam" id="PF08751"/>
    </source>
</evidence>
<feature type="domain" description="Toprim" evidence="2">
    <location>
        <begin position="1757"/>
        <end position="1858"/>
    </location>
</feature>
<sequence>MLTLKKIGGANDALHYYTNQDNYYLSDRDALNSMSRWLGNGAKQLNLSGVIEPEQFLKLLSGELPSGQLLGIIENGERKHRPGTDVTLSAPKSVSILALVGKDERLLKAHEEAVGIAFERIEQLAAEARITFNKETTFEKTRNLVAASFIHTTSRELDPDLHTHLAILNMTERSDGLWRALSSRAKQDKDNLDHGFRELIYSNQHYLGLVYMSSLAKKVRELGYSIHIKDRYGNFEIEGISEEAIKVTSKRREQIVQDMKERGTTSAKAAEKSNLSTRKKKVEVDSESLHQLWKEEIAGLGLNLEEIVQQSKYNKGKGEVRKTHTQPLSSNPQKAVSDALLHLSEYSTQIQHGTLVRQAMSFSAGLISHEEIEQEIESLLAKEALKGKPLEYYTTKGLLRLEKEFISSGTQDLKTGSSLHIAGYGLASDIFKSPDRIQIIDVNGFHSEKELIQDMVNLASEQQLNPYVLHPGRLKTLQLREEIKHSQNGLISRIKNFFKDDIVHTVSGFQYHYGKRIKSTPWTKNKQDMVIVHDAQKLSLKDLSALSELTKENKSKLILLNNSASTLGFSAGNPIKLLKDNGVHSHQSFSNPIKGELKLAVEKQHFESMMSAWLRLTPEEQQKHTLVAINNKQKEAINSHIREGLMNKGQLSRQTTTVSVLSTVSLTPPQRERADCYQIGDRISFYKEGRAATHYIVRGKNKNSLVLENLLGKQSEFSLNSKEEYRISREKRLDITVGERLINDRTLYVQRRKVEPKSAFTVSKITESGLYVQQGSESLFLNHQMLSDNYFSYDYCKNPQEIAPNTLQAFVCAEPYQLNRNLMGEIGENAKNVTLFTRDEVKAQKFLQKAQQKWTAFEVQQKKPDLIYREIAYANPVIEKELKALINNLELKSQDKAHIAQAAIHYAIAKCAERNAAFKHSDLMTHALKYALGEADFEDIAPILKQRMSNDLVYLETYWTTKDALELEDAILHANFSEQNQVTPIAPHKSRLLSLPDSLTQGQKDAITLITTTADRFVSIQGLAGVGKTTMMRHVREIATENEFKVLGLAPTHKAVEELNANGIPSQTIDSFLQNETPIDSRYVLIVDESSMIDNEKYHALQKKCIETNSRMAFTGDITQLQSLASGIPHELTIKSQSQKTAYMEEIVRQNPNPELKKAAELSSKREVGQALDVIKNINPEAFVERQSHSNQPTSSIIEIDCNHDGKKNYKPIYKAISEDFLSRTGECQKNTLIVVHAHEDRTPIEMLIRDGLKKQDQIVGNDTQCGRLFSKTIDQADQVFAKSFEPGDVIRFGKSYSVAKKDGYFTVQKVDTERNKLICTDEANTSYSINASILPKTMPSFYKYDQYPLASGDRIRLKRNDTDKGIIANEEYAVTRLHGQTAILHHGEKEIVLDLTQKSDQHWDYAYTNTAYSSQGATRKLVIALELEDRIVVTTHRSHEIDLTRASHQTTIYTDHLNGLIERLEDPLKQRDADKTSAVLTAEHYRLKYSKQQLILSNVINKKNEVALKKDVVLLNTDARLKNDGKLNPVIRAEEVYEALIEVAEPLVKSLLGEPNHQLSTKNCYRYGTKGSLKIDTNTGLWHNFETEESGNLFHLIEQEQGLSGFKDALDYAARFINYMPDYERKAPKAKVESKDKLKNEGKRNLAQSLFQKSLPIKGSLAEKYLLVHRGLDQYNQADLRYCPSVYTRTQNGDKYVPALLAFSKDEQGGIHHVQVTKLDKSTGGKDKSCEPVKQTFGSITNHVVNLNNNGKGDTAYLTEGVETGLSILHVNEKAPVYAVLGKANFANIDTKNLPDKVILCVDNDGQATYKYAKNEKTNPIIRAAERLNDAGFKVSIIIPKKENTDLNDILVIEGRDALRKQLSQGISLDEFKQQCEVENIGIDKKTSLVTDRFQALINQDQRLNQKGTGEFLELNKQLINRIKERSYSKEFIENNRSNELHNSPLNREMEREL</sequence>
<comment type="caution">
    <text evidence="4">The sequence shown here is derived from an EMBL/GenBank/DDBJ whole genome shotgun (WGS) entry which is preliminary data.</text>
</comment>
<gene>
    <name evidence="4" type="ORF">Lqui_2421</name>
</gene>